<evidence type="ECO:0000313" key="3">
    <source>
        <dbReference type="Proteomes" id="UP001141434"/>
    </source>
</evidence>
<dbReference type="GeneID" id="81392193"/>
<reference evidence="2" key="1">
    <citation type="submission" date="2022-11" db="EMBL/GenBank/DDBJ databases">
        <authorList>
            <person name="Petersen C."/>
        </authorList>
    </citation>
    <scope>NUCLEOTIDE SEQUENCE</scope>
    <source>
        <strain evidence="2">IBT 34128</strain>
    </source>
</reference>
<dbReference type="RefSeq" id="XP_056514092.1">
    <property type="nucleotide sequence ID" value="XM_056653025.1"/>
</dbReference>
<dbReference type="AlphaFoldDB" id="A0A9W9FRI0"/>
<sequence length="128" mass="13156">MKATTIALCSLLVVSASAAPLDAHHEHKVTVALSNDHSGAYTGVTIPADHTDRSITSLFGETAVGSEGTVYASSAQLTAFPQTISCVLARYGTPIATLTAQHTFADLDGNPGASTPVNLHDAVINCHV</sequence>
<dbReference type="Proteomes" id="UP001141434">
    <property type="component" value="Unassembled WGS sequence"/>
</dbReference>
<evidence type="ECO:0000313" key="2">
    <source>
        <dbReference type="EMBL" id="KAJ5105096.1"/>
    </source>
</evidence>
<dbReference type="EMBL" id="JAPMSZ010000004">
    <property type="protein sequence ID" value="KAJ5105096.1"/>
    <property type="molecule type" value="Genomic_DNA"/>
</dbReference>
<keyword evidence="1" id="KW-0732">Signal</keyword>
<comment type="caution">
    <text evidence="2">The sequence shown here is derived from an EMBL/GenBank/DDBJ whole genome shotgun (WGS) entry which is preliminary data.</text>
</comment>
<organism evidence="2 3">
    <name type="scientific">Penicillium alfredii</name>
    <dbReference type="NCBI Taxonomy" id="1506179"/>
    <lineage>
        <taxon>Eukaryota</taxon>
        <taxon>Fungi</taxon>
        <taxon>Dikarya</taxon>
        <taxon>Ascomycota</taxon>
        <taxon>Pezizomycotina</taxon>
        <taxon>Eurotiomycetes</taxon>
        <taxon>Eurotiomycetidae</taxon>
        <taxon>Eurotiales</taxon>
        <taxon>Aspergillaceae</taxon>
        <taxon>Penicillium</taxon>
    </lineage>
</organism>
<dbReference type="OrthoDB" id="3497702at2759"/>
<proteinExistence type="predicted"/>
<feature type="chain" id="PRO_5040962209" evidence="1">
    <location>
        <begin position="19"/>
        <end position="128"/>
    </location>
</feature>
<reference evidence="2" key="2">
    <citation type="journal article" date="2023" name="IMA Fungus">
        <title>Comparative genomic study of the Penicillium genus elucidates a diverse pangenome and 15 lateral gene transfer events.</title>
        <authorList>
            <person name="Petersen C."/>
            <person name="Sorensen T."/>
            <person name="Nielsen M.R."/>
            <person name="Sondergaard T.E."/>
            <person name="Sorensen J.L."/>
            <person name="Fitzpatrick D.A."/>
            <person name="Frisvad J.C."/>
            <person name="Nielsen K.L."/>
        </authorList>
    </citation>
    <scope>NUCLEOTIDE SEQUENCE</scope>
    <source>
        <strain evidence="2">IBT 34128</strain>
    </source>
</reference>
<protein>
    <submittedName>
        <fullName evidence="2">Uncharacterized protein</fullName>
    </submittedName>
</protein>
<gene>
    <name evidence="2" type="ORF">NUU61_002443</name>
</gene>
<evidence type="ECO:0000256" key="1">
    <source>
        <dbReference type="SAM" id="SignalP"/>
    </source>
</evidence>
<feature type="signal peptide" evidence="1">
    <location>
        <begin position="1"/>
        <end position="18"/>
    </location>
</feature>
<keyword evidence="3" id="KW-1185">Reference proteome</keyword>
<name>A0A9W9FRI0_9EURO</name>
<accession>A0A9W9FRI0</accession>